<evidence type="ECO:0000313" key="2">
    <source>
        <dbReference type="EMBL" id="QUS39107.1"/>
    </source>
</evidence>
<keyword evidence="2" id="KW-0489">Methyltransferase</keyword>
<dbReference type="Pfam" id="PF08241">
    <property type="entry name" value="Methyltransf_11"/>
    <property type="match status" value="1"/>
</dbReference>
<protein>
    <submittedName>
        <fullName evidence="2">Methyltransferase domain-containing protein</fullName>
    </submittedName>
</protein>
<gene>
    <name evidence="2" type="ORF">RPMA_09855</name>
</gene>
<accession>A0ABX8A6P3</accession>
<dbReference type="InterPro" id="IPR013216">
    <property type="entry name" value="Methyltransf_11"/>
</dbReference>
<feature type="domain" description="Methyltransferase type 11" evidence="1">
    <location>
        <begin position="79"/>
        <end position="166"/>
    </location>
</feature>
<dbReference type="SUPFAM" id="SSF53335">
    <property type="entry name" value="S-adenosyl-L-methionine-dependent methyltransferases"/>
    <property type="match status" value="1"/>
</dbReference>
<keyword evidence="3" id="KW-1185">Reference proteome</keyword>
<keyword evidence="2" id="KW-0808">Transferase</keyword>
<sequence>MPTPRYVRSMRIVALSASNNGDILMSNETSTPQVEFWRGDFGNSYTERNTATHRQLAARVAMWSDILKPLVGKMPESILEVGCNLGINLRALRALSPATLYAVEPNESARAVLVRDNVLAQENLTDGFAQSIKFPDRVADLAFTSGVLIHIHPDNLLQACEEIHRCSARYIACVEYFSDKPEMIPYRGHDDRLFKRDFGDFWMEHFPDLTVLATGFAWKRITGLDNLTWWLFEKKNSAS</sequence>
<dbReference type="GO" id="GO:0008168">
    <property type="term" value="F:methyltransferase activity"/>
    <property type="evidence" value="ECO:0007669"/>
    <property type="project" value="UniProtKB-KW"/>
</dbReference>
<dbReference type="InterPro" id="IPR029063">
    <property type="entry name" value="SAM-dependent_MTases_sf"/>
</dbReference>
<organism evidence="2 3">
    <name type="scientific">Tardiphaga alba</name>
    <dbReference type="NCBI Taxonomy" id="340268"/>
    <lineage>
        <taxon>Bacteria</taxon>
        <taxon>Pseudomonadati</taxon>
        <taxon>Pseudomonadota</taxon>
        <taxon>Alphaproteobacteria</taxon>
        <taxon>Hyphomicrobiales</taxon>
        <taxon>Nitrobacteraceae</taxon>
        <taxon>Tardiphaga</taxon>
    </lineage>
</organism>
<dbReference type="GO" id="GO:0032259">
    <property type="term" value="P:methylation"/>
    <property type="evidence" value="ECO:0007669"/>
    <property type="project" value="UniProtKB-KW"/>
</dbReference>
<dbReference type="CDD" id="cd02440">
    <property type="entry name" value="AdoMet_MTases"/>
    <property type="match status" value="1"/>
</dbReference>
<dbReference type="InterPro" id="IPR020027">
    <property type="entry name" value="Pseudamin_synth-assoc_MeTrfase"/>
</dbReference>
<dbReference type="EMBL" id="CP036498">
    <property type="protein sequence ID" value="QUS39107.1"/>
    <property type="molecule type" value="Genomic_DNA"/>
</dbReference>
<dbReference type="Gene3D" id="3.40.50.150">
    <property type="entry name" value="Vaccinia Virus protein VP39"/>
    <property type="match status" value="1"/>
</dbReference>
<proteinExistence type="predicted"/>
<dbReference type="NCBIfam" id="TIGR03587">
    <property type="entry name" value="Pse_Me-ase"/>
    <property type="match status" value="1"/>
</dbReference>
<reference evidence="2 3" key="1">
    <citation type="submission" date="2019-02" db="EMBL/GenBank/DDBJ databases">
        <title>Emended description of the genus Rhodopseudomonas and description of Rhodopseudomonas albus sp. nov., a non-phototrophic, heavy-metal-tolerant bacterium isolated from garden soil.</title>
        <authorList>
            <person name="Bao Z."/>
            <person name="Cao W.W."/>
            <person name="Sato Y."/>
            <person name="Nishizawa T."/>
            <person name="Zhao J."/>
            <person name="Guo Y."/>
            <person name="Ohta H."/>
        </authorList>
    </citation>
    <scope>NUCLEOTIDE SEQUENCE [LARGE SCALE GENOMIC DNA]</scope>
    <source>
        <strain evidence="2 3">SK50-23</strain>
    </source>
</reference>
<evidence type="ECO:0000313" key="3">
    <source>
        <dbReference type="Proteomes" id="UP000682843"/>
    </source>
</evidence>
<dbReference type="Proteomes" id="UP000682843">
    <property type="component" value="Chromosome"/>
</dbReference>
<evidence type="ECO:0000259" key="1">
    <source>
        <dbReference type="Pfam" id="PF08241"/>
    </source>
</evidence>
<name>A0ABX8A6P3_9BRAD</name>